<comment type="subcellular location">
    <subcellularLocation>
        <location evidence="7">Cytoplasm</location>
    </subcellularLocation>
</comment>
<keyword evidence="12" id="KW-1185">Reference proteome</keyword>
<dbReference type="STRING" id="29536.FLB_01600"/>
<keyword evidence="7 11" id="KW-0031">Aminopeptidase</keyword>
<comment type="similarity">
    <text evidence="1 7">Belongs to the peptidase M20B family.</text>
</comment>
<accession>A0A1I4X5L6</accession>
<dbReference type="InterPro" id="IPR002933">
    <property type="entry name" value="Peptidase_M20"/>
</dbReference>
<dbReference type="NCBIfam" id="TIGR01882">
    <property type="entry name" value="peptidase-T"/>
    <property type="match status" value="1"/>
</dbReference>
<keyword evidence="6 7" id="KW-0482">Metalloprotease</keyword>
<feature type="binding site" evidence="7 9">
    <location>
        <position position="194"/>
    </location>
    <ligand>
        <name>Zn(2+)</name>
        <dbReference type="ChEBI" id="CHEBI:29105"/>
        <label>2</label>
    </ligand>
</feature>
<feature type="binding site" evidence="7 9">
    <location>
        <position position="159"/>
    </location>
    <ligand>
        <name>Zn(2+)</name>
        <dbReference type="ChEBI" id="CHEBI:29105"/>
        <label>1</label>
    </ligand>
</feature>
<dbReference type="EMBL" id="FOUT01000008">
    <property type="protein sequence ID" value="SFN20519.1"/>
    <property type="molecule type" value="Genomic_DNA"/>
</dbReference>
<keyword evidence="5 7" id="KW-0862">Zinc</keyword>
<dbReference type="PANTHER" id="PTHR42994">
    <property type="entry name" value="PEPTIDASE T"/>
    <property type="match status" value="1"/>
</dbReference>
<evidence type="ECO:0000256" key="4">
    <source>
        <dbReference type="ARBA" id="ARBA00022801"/>
    </source>
</evidence>
<dbReference type="GO" id="GO:0043171">
    <property type="term" value="P:peptide catabolic process"/>
    <property type="evidence" value="ECO:0007669"/>
    <property type="project" value="UniProtKB-UniRule"/>
</dbReference>
<dbReference type="PROSITE" id="PS00758">
    <property type="entry name" value="ARGE_DAPE_CPG2_1"/>
    <property type="match status" value="1"/>
</dbReference>
<feature type="binding site" evidence="7 9">
    <location>
        <position position="402"/>
    </location>
    <ligand>
        <name>Zn(2+)</name>
        <dbReference type="ChEBI" id="CHEBI:29105"/>
        <label>2</label>
    </ligand>
</feature>
<dbReference type="Proteomes" id="UP000182961">
    <property type="component" value="Unassembled WGS sequence"/>
</dbReference>
<keyword evidence="7" id="KW-0963">Cytoplasm</keyword>
<evidence type="ECO:0000256" key="5">
    <source>
        <dbReference type="ARBA" id="ARBA00022833"/>
    </source>
</evidence>
<evidence type="ECO:0000256" key="8">
    <source>
        <dbReference type="PIRSR" id="PIRSR037215-1"/>
    </source>
</evidence>
<dbReference type="InterPro" id="IPR010161">
    <property type="entry name" value="Peptidase_M20B"/>
</dbReference>
<dbReference type="Gene3D" id="3.40.630.10">
    <property type="entry name" value="Zn peptidases"/>
    <property type="match status" value="1"/>
</dbReference>
<feature type="binding site" evidence="7 9">
    <location>
        <position position="96"/>
    </location>
    <ligand>
        <name>Zn(2+)</name>
        <dbReference type="ChEBI" id="CHEBI:29105"/>
        <label>1</label>
    </ligand>
</feature>
<dbReference type="GO" id="GO:0006508">
    <property type="term" value="P:proteolysis"/>
    <property type="evidence" value="ECO:0007669"/>
    <property type="project" value="UniProtKB-UniRule"/>
</dbReference>
<name>A0A1I4X5L6_9FLAO</name>
<dbReference type="HAMAP" id="MF_00550">
    <property type="entry name" value="Aminopeptidase_M20"/>
    <property type="match status" value="1"/>
</dbReference>
<dbReference type="GO" id="GO:0005829">
    <property type="term" value="C:cytosol"/>
    <property type="evidence" value="ECO:0007669"/>
    <property type="project" value="TreeGrafter"/>
</dbReference>
<dbReference type="EC" id="3.4.11.4" evidence="7"/>
<dbReference type="eggNOG" id="COG2195">
    <property type="taxonomic scope" value="Bacteria"/>
</dbReference>
<dbReference type="GO" id="GO:0045148">
    <property type="term" value="F:tripeptide aminopeptidase activity"/>
    <property type="evidence" value="ECO:0007669"/>
    <property type="project" value="UniProtKB-UniRule"/>
</dbReference>
<organism evidence="11 12">
    <name type="scientific">Flavobacterium succinicans</name>
    <dbReference type="NCBI Taxonomy" id="29536"/>
    <lineage>
        <taxon>Bacteria</taxon>
        <taxon>Pseudomonadati</taxon>
        <taxon>Bacteroidota</taxon>
        <taxon>Flavobacteriia</taxon>
        <taxon>Flavobacteriales</taxon>
        <taxon>Flavobacteriaceae</taxon>
        <taxon>Flavobacterium</taxon>
    </lineage>
</organism>
<proteinExistence type="inferred from homology"/>
<keyword evidence="3 7" id="KW-0479">Metal-binding</keyword>
<dbReference type="Pfam" id="PF07687">
    <property type="entry name" value="M20_dimer"/>
    <property type="match status" value="1"/>
</dbReference>
<dbReference type="GO" id="GO:0008270">
    <property type="term" value="F:zinc ion binding"/>
    <property type="evidence" value="ECO:0007669"/>
    <property type="project" value="UniProtKB-UniRule"/>
</dbReference>
<dbReference type="NCBIfam" id="NF009920">
    <property type="entry name" value="PRK13381.1"/>
    <property type="match status" value="1"/>
</dbReference>
<dbReference type="SUPFAM" id="SSF55031">
    <property type="entry name" value="Bacterial exopeptidase dimerisation domain"/>
    <property type="match status" value="1"/>
</dbReference>
<sequence>MKTKKQVEICTFAQKLSTMQHIIDRFISYVTVDTESDPNSETTPSSAKQWDLAHQLVAELKQIGLQDVTIDDKAYIMATLPSNIDKKVPTIGFISHFDTTPDFTGANVKPQIIPNYDGKVIVLNEAQNIVLSPKYFKDLLQYKGQTLITTDGTTLLGADDKAGITEIVSAMEFLIQNPDIQHGTIKVGFTPDEEIGRGAHHFDVEKFGADWAYTMDGSQVGELEYENFNAAGAKIIFKGKSVHPGYAKGKMINSMLLANDFISDLPKDQTPETTKGYEGFFHVHHLKGSIEETVLELIIRDHSKTKFEKRKERIEKMVRKINKKFAKQFGEPIAIAEIKDQYYNMKEKVLPVKHIVDIAEEAMKQVGVKPIIKPIRGGTDGCQLSYKGLPCPNIFAGGHNFHGKYEYVPVESMQKAIEVIVKIAQLTATTDFENPAPKTKRKR</sequence>
<dbReference type="InterPro" id="IPR036264">
    <property type="entry name" value="Bact_exopeptidase_dim_dom"/>
</dbReference>
<dbReference type="Gene3D" id="3.30.70.360">
    <property type="match status" value="1"/>
</dbReference>
<feature type="binding site" evidence="7 9">
    <location>
        <position position="216"/>
    </location>
    <ligand>
        <name>Zn(2+)</name>
        <dbReference type="ChEBI" id="CHEBI:29105"/>
        <label>1</label>
    </ligand>
</feature>
<dbReference type="PROSITE" id="PS00759">
    <property type="entry name" value="ARGE_DAPE_CPG2_2"/>
    <property type="match status" value="1"/>
</dbReference>
<dbReference type="PANTHER" id="PTHR42994:SF1">
    <property type="entry name" value="PEPTIDASE T"/>
    <property type="match status" value="1"/>
</dbReference>
<evidence type="ECO:0000259" key="10">
    <source>
        <dbReference type="Pfam" id="PF07687"/>
    </source>
</evidence>
<dbReference type="Pfam" id="PF01546">
    <property type="entry name" value="Peptidase_M20"/>
    <property type="match status" value="1"/>
</dbReference>
<feature type="domain" description="Peptidase M20 dimerisation" evidence="10">
    <location>
        <begin position="225"/>
        <end position="324"/>
    </location>
</feature>
<dbReference type="NCBIfam" id="NF003976">
    <property type="entry name" value="PRK05469.1"/>
    <property type="match status" value="1"/>
</dbReference>
<dbReference type="SUPFAM" id="SSF53187">
    <property type="entry name" value="Zn-dependent exopeptidases"/>
    <property type="match status" value="1"/>
</dbReference>
<comment type="function">
    <text evidence="7">Cleaves the N-terminal amino acid of tripeptides.</text>
</comment>
<dbReference type="GO" id="GO:0008237">
    <property type="term" value="F:metallopeptidase activity"/>
    <property type="evidence" value="ECO:0007669"/>
    <property type="project" value="UniProtKB-KW"/>
</dbReference>
<evidence type="ECO:0000256" key="6">
    <source>
        <dbReference type="ARBA" id="ARBA00023049"/>
    </source>
</evidence>
<dbReference type="InterPro" id="IPR011650">
    <property type="entry name" value="Peptidase_M20_dimer"/>
</dbReference>
<protein>
    <recommendedName>
        <fullName evidence="7">Peptidase T</fullName>
        <ecNumber evidence="7">3.4.11.4</ecNumber>
    </recommendedName>
    <alternativeName>
        <fullName evidence="7">Aminotripeptidase</fullName>
        <shortName evidence="7">Tripeptidase</shortName>
    </alternativeName>
    <alternativeName>
        <fullName evidence="7">Tripeptide aminopeptidase</fullName>
    </alternativeName>
</protein>
<evidence type="ECO:0000313" key="11">
    <source>
        <dbReference type="EMBL" id="SFN20519.1"/>
    </source>
</evidence>
<keyword evidence="2 7" id="KW-0645">Protease</keyword>
<evidence type="ECO:0000256" key="9">
    <source>
        <dbReference type="PIRSR" id="PIRSR037215-2"/>
    </source>
</evidence>
<evidence type="ECO:0000313" key="12">
    <source>
        <dbReference type="Proteomes" id="UP000182961"/>
    </source>
</evidence>
<evidence type="ECO:0000256" key="3">
    <source>
        <dbReference type="ARBA" id="ARBA00022723"/>
    </source>
</evidence>
<evidence type="ECO:0000256" key="2">
    <source>
        <dbReference type="ARBA" id="ARBA00022670"/>
    </source>
</evidence>
<dbReference type="InterPro" id="IPR001261">
    <property type="entry name" value="ArgE/DapE_CS"/>
</dbReference>
<reference evidence="12" key="1">
    <citation type="submission" date="2016-10" db="EMBL/GenBank/DDBJ databases">
        <authorList>
            <person name="Varghese N."/>
            <person name="Submissions S."/>
        </authorList>
    </citation>
    <scope>NUCLEOTIDE SEQUENCE [LARGE SCALE GENOMIC DNA]</scope>
    <source>
        <strain evidence="12">DSM 4002</strain>
    </source>
</reference>
<feature type="active site" description="Proton acceptor" evidence="7 8">
    <location>
        <position position="193"/>
    </location>
</feature>
<dbReference type="CDD" id="cd03892">
    <property type="entry name" value="M20_peptT"/>
    <property type="match status" value="1"/>
</dbReference>
<comment type="catalytic activity">
    <reaction evidence="7">
        <text>Release of the N-terminal residue from a tripeptide.</text>
        <dbReference type="EC" id="3.4.11.4"/>
    </reaction>
</comment>
<feature type="active site" evidence="7 8">
    <location>
        <position position="98"/>
    </location>
</feature>
<dbReference type="PIRSF" id="PIRSF037215">
    <property type="entry name" value="Peptidase_M20B"/>
    <property type="match status" value="1"/>
</dbReference>
<feature type="binding site" evidence="7 9">
    <location>
        <position position="159"/>
    </location>
    <ligand>
        <name>Zn(2+)</name>
        <dbReference type="ChEBI" id="CHEBI:29105"/>
        <label>2</label>
    </ligand>
</feature>
<keyword evidence="4 7" id="KW-0378">Hydrolase</keyword>
<gene>
    <name evidence="7" type="primary">pepT</name>
    <name evidence="11" type="ORF">SAMN05444143_1088</name>
</gene>
<comment type="cofactor">
    <cofactor evidence="7 9">
        <name>Zn(2+)</name>
        <dbReference type="ChEBI" id="CHEBI:29105"/>
    </cofactor>
    <text evidence="7 9">Binds 2 Zn(2+) ions per subunit.</text>
</comment>
<evidence type="ECO:0000256" key="7">
    <source>
        <dbReference type="HAMAP-Rule" id="MF_00550"/>
    </source>
</evidence>
<evidence type="ECO:0000256" key="1">
    <source>
        <dbReference type="ARBA" id="ARBA00009692"/>
    </source>
</evidence>
<dbReference type="AlphaFoldDB" id="A0A1I4X5L6"/>